<keyword evidence="2" id="KW-0805">Transcription regulation</keyword>
<dbReference type="Gene3D" id="2.30.30.1020">
    <property type="entry name" value="CCR4-NOT complex subunit 2/3/5, C-terminal domain"/>
    <property type="match status" value="1"/>
</dbReference>
<dbReference type="OrthoDB" id="25391at2759"/>
<dbReference type="AlphaFoldDB" id="A0A8H7DBE0"/>
<sequence>MNRPGQQRPVAQQQPQYRQNPQPAVTPNAQPNQPYPPYGMPPRNVLPGAGYLPQRVPLASPFMQPRATNGQTNGTGAGNFPFGLAHAGLPPYLQQQQQAQQQQQQQQQQHALGSSGEAALDPNDFPALGAPPNPQGTSGQNANNATGTPQSTSSYASAGSAPQSAPTHSHAHPTASRDLTQDDFPALGENAPPSTNAAANNGAGGPPGLFNTGGAGGIPGMLNLSGMNMMGRHPGPFDDKRHPNPPNPAPPNAASTPFAQSKANAPPHASSNPPPPQNQNPPNANANAPANNSAPAWASAASSNPNPNGTAQSFGENGNGNGVAVNTTNNNTSHPSSGALQHSTAALLHAQQQQQQLGGNAHPQPGPHQQQQQAHPQTPAQQVLISAADRWGLLGLLAMIREAGDADFDSVTGGPGGRRLGGSDPRGVRLSGVGTDLGTMGLDMGYSGNLYSTFITPWADQSAAHAVEPDFHLPACYASVHAPPPGPSKASAFSDETLFFMFYASARDALQEVAAQELWNRNWRYHKDLRLWITKESGTAPSAKVPGGEQGLYTIWDADSWGKEHKEMSVLYAELEEKNVPAFVQGPGLVPVSQAQAAAQAAGGPPQQQQQRGFGGAM</sequence>
<comment type="similarity">
    <text evidence="1">Belongs to the CNOT2/3/5 family.</text>
</comment>
<feature type="compositionally biased region" description="Low complexity" evidence="4">
    <location>
        <begin position="1"/>
        <end position="32"/>
    </location>
</feature>
<evidence type="ECO:0000313" key="7">
    <source>
        <dbReference type="Proteomes" id="UP000620124"/>
    </source>
</evidence>
<dbReference type="Pfam" id="PF04153">
    <property type="entry name" value="NOT2_3_5_C"/>
    <property type="match status" value="1"/>
</dbReference>
<dbReference type="GO" id="GO:0000289">
    <property type="term" value="P:nuclear-transcribed mRNA poly(A) tail shortening"/>
    <property type="evidence" value="ECO:0007669"/>
    <property type="project" value="UniProtKB-ARBA"/>
</dbReference>
<evidence type="ECO:0000313" key="6">
    <source>
        <dbReference type="EMBL" id="KAF7365501.1"/>
    </source>
</evidence>
<feature type="compositionally biased region" description="Low complexity" evidence="4">
    <location>
        <begin position="190"/>
        <end position="201"/>
    </location>
</feature>
<dbReference type="PANTHER" id="PTHR23326">
    <property type="entry name" value="CCR4 NOT-RELATED"/>
    <property type="match status" value="1"/>
</dbReference>
<evidence type="ECO:0000259" key="5">
    <source>
        <dbReference type="Pfam" id="PF04153"/>
    </source>
</evidence>
<feature type="compositionally biased region" description="Polar residues" evidence="4">
    <location>
        <begin position="135"/>
        <end position="167"/>
    </location>
</feature>
<evidence type="ECO:0000256" key="4">
    <source>
        <dbReference type="SAM" id="MobiDB-lite"/>
    </source>
</evidence>
<evidence type="ECO:0000256" key="3">
    <source>
        <dbReference type="ARBA" id="ARBA00023163"/>
    </source>
</evidence>
<dbReference type="InterPro" id="IPR007282">
    <property type="entry name" value="NOT2/3/5_C"/>
</dbReference>
<feature type="compositionally biased region" description="Low complexity" evidence="4">
    <location>
        <begin position="322"/>
        <end position="332"/>
    </location>
</feature>
<comment type="caution">
    <text evidence="6">The sequence shown here is derived from an EMBL/GenBank/DDBJ whole genome shotgun (WGS) entry which is preliminary data.</text>
</comment>
<feature type="compositionally biased region" description="Low complexity" evidence="4">
    <location>
        <begin position="280"/>
        <end position="308"/>
    </location>
</feature>
<feature type="region of interest" description="Disordered" evidence="4">
    <location>
        <begin position="1"/>
        <end position="214"/>
    </location>
</feature>
<gene>
    <name evidence="6" type="ORF">MVEN_00423100</name>
</gene>
<feature type="compositionally biased region" description="Low complexity" evidence="4">
    <location>
        <begin position="596"/>
        <end position="612"/>
    </location>
</feature>
<reference evidence="6" key="1">
    <citation type="submission" date="2020-05" db="EMBL/GenBank/DDBJ databases">
        <title>Mycena genomes resolve the evolution of fungal bioluminescence.</title>
        <authorList>
            <person name="Tsai I.J."/>
        </authorList>
    </citation>
    <scope>NUCLEOTIDE SEQUENCE</scope>
    <source>
        <strain evidence="6">CCC161011</strain>
    </source>
</reference>
<organism evidence="6 7">
    <name type="scientific">Mycena venus</name>
    <dbReference type="NCBI Taxonomy" id="2733690"/>
    <lineage>
        <taxon>Eukaryota</taxon>
        <taxon>Fungi</taxon>
        <taxon>Dikarya</taxon>
        <taxon>Basidiomycota</taxon>
        <taxon>Agaricomycotina</taxon>
        <taxon>Agaricomycetes</taxon>
        <taxon>Agaricomycetidae</taxon>
        <taxon>Agaricales</taxon>
        <taxon>Marasmiineae</taxon>
        <taxon>Mycenaceae</taxon>
        <taxon>Mycena</taxon>
    </lineage>
</organism>
<evidence type="ECO:0000256" key="1">
    <source>
        <dbReference type="ARBA" id="ARBA00007682"/>
    </source>
</evidence>
<feature type="region of interest" description="Disordered" evidence="4">
    <location>
        <begin position="596"/>
        <end position="618"/>
    </location>
</feature>
<dbReference type="GO" id="GO:0030015">
    <property type="term" value="C:CCR4-NOT core complex"/>
    <property type="evidence" value="ECO:0007669"/>
    <property type="project" value="InterPro"/>
</dbReference>
<evidence type="ECO:0000256" key="2">
    <source>
        <dbReference type="ARBA" id="ARBA00023015"/>
    </source>
</evidence>
<feature type="compositionally biased region" description="Gly residues" evidence="4">
    <location>
        <begin position="202"/>
        <end position="214"/>
    </location>
</feature>
<dbReference type="InterPro" id="IPR038635">
    <property type="entry name" value="CCR4-NOT_su2/3/5_C_sf"/>
</dbReference>
<feature type="region of interest" description="Disordered" evidence="4">
    <location>
        <begin position="226"/>
        <end position="381"/>
    </location>
</feature>
<dbReference type="InterPro" id="IPR040168">
    <property type="entry name" value="Not2/3/5"/>
</dbReference>
<keyword evidence="3" id="KW-0804">Transcription</keyword>
<proteinExistence type="inferred from homology"/>
<keyword evidence="7" id="KW-1185">Reference proteome</keyword>
<feature type="domain" description="NOT2/NOT3/NOT5 C-terminal" evidence="5">
    <location>
        <begin position="451"/>
        <end position="574"/>
    </location>
</feature>
<accession>A0A8H7DBE0</accession>
<dbReference type="GO" id="GO:0006355">
    <property type="term" value="P:regulation of DNA-templated transcription"/>
    <property type="evidence" value="ECO:0007669"/>
    <property type="project" value="InterPro"/>
</dbReference>
<protein>
    <submittedName>
        <fullName evidence="6">NOT2 family protein</fullName>
    </submittedName>
</protein>
<dbReference type="Proteomes" id="UP000620124">
    <property type="component" value="Unassembled WGS sequence"/>
</dbReference>
<name>A0A8H7DBE0_9AGAR</name>
<dbReference type="EMBL" id="JACAZI010000003">
    <property type="protein sequence ID" value="KAF7365501.1"/>
    <property type="molecule type" value="Genomic_DNA"/>
</dbReference>
<feature type="compositionally biased region" description="Low complexity" evidence="4">
    <location>
        <begin position="94"/>
        <end position="109"/>
    </location>
</feature>
<feature type="region of interest" description="Disordered" evidence="4">
    <location>
        <begin position="406"/>
        <end position="427"/>
    </location>
</feature>
<feature type="compositionally biased region" description="Low complexity" evidence="4">
    <location>
        <begin position="339"/>
        <end position="381"/>
    </location>
</feature>